<evidence type="ECO:0000256" key="1">
    <source>
        <dbReference type="ARBA" id="ARBA00001946"/>
    </source>
</evidence>
<dbReference type="GO" id="GO:0008879">
    <property type="term" value="F:glucose-1-phosphate thymidylyltransferase activity"/>
    <property type="evidence" value="ECO:0007669"/>
    <property type="project" value="UniProtKB-EC"/>
</dbReference>
<comment type="catalytic activity">
    <reaction evidence="8 9">
        <text>dTTP + alpha-D-glucose 1-phosphate + H(+) = dTDP-alpha-D-glucose + diphosphate</text>
        <dbReference type="Rhea" id="RHEA:15225"/>
        <dbReference type="ChEBI" id="CHEBI:15378"/>
        <dbReference type="ChEBI" id="CHEBI:33019"/>
        <dbReference type="ChEBI" id="CHEBI:37568"/>
        <dbReference type="ChEBI" id="CHEBI:57477"/>
        <dbReference type="ChEBI" id="CHEBI:58601"/>
        <dbReference type="EC" id="2.7.7.24"/>
    </reaction>
</comment>
<dbReference type="CDD" id="cd02538">
    <property type="entry name" value="G1P_TT_short"/>
    <property type="match status" value="1"/>
</dbReference>
<evidence type="ECO:0000256" key="9">
    <source>
        <dbReference type="RuleBase" id="RU003706"/>
    </source>
</evidence>
<evidence type="ECO:0000256" key="6">
    <source>
        <dbReference type="ARBA" id="ARBA00022723"/>
    </source>
</evidence>
<dbReference type="InterPro" id="IPR029044">
    <property type="entry name" value="Nucleotide-diphossugar_trans"/>
</dbReference>
<gene>
    <name evidence="11" type="primary">rmlA</name>
    <name evidence="11" type="ORF">EC9_31120</name>
</gene>
<organism evidence="11 12">
    <name type="scientific">Rosistilla ulvae</name>
    <dbReference type="NCBI Taxonomy" id="1930277"/>
    <lineage>
        <taxon>Bacteria</taxon>
        <taxon>Pseudomonadati</taxon>
        <taxon>Planctomycetota</taxon>
        <taxon>Planctomycetia</taxon>
        <taxon>Pirellulales</taxon>
        <taxon>Pirellulaceae</taxon>
        <taxon>Rosistilla</taxon>
    </lineage>
</organism>
<comment type="similarity">
    <text evidence="2 9">Belongs to the glucose-1-phosphate thymidylyltransferase family.</text>
</comment>
<evidence type="ECO:0000259" key="10">
    <source>
        <dbReference type="Pfam" id="PF00483"/>
    </source>
</evidence>
<dbReference type="Gene3D" id="3.90.550.10">
    <property type="entry name" value="Spore Coat Polysaccharide Biosynthesis Protein SpsA, Chain A"/>
    <property type="match status" value="1"/>
</dbReference>
<dbReference type="PANTHER" id="PTHR43532:SF1">
    <property type="entry name" value="GLUCOSE-1-PHOSPHATE THYMIDYLYLTRANSFERASE 1"/>
    <property type="match status" value="1"/>
</dbReference>
<dbReference type="KEGG" id="ruv:EC9_31120"/>
<dbReference type="SUPFAM" id="SSF53448">
    <property type="entry name" value="Nucleotide-diphospho-sugar transferases"/>
    <property type="match status" value="1"/>
</dbReference>
<keyword evidence="12" id="KW-1185">Reference proteome</keyword>
<protein>
    <recommendedName>
        <fullName evidence="3 9">Glucose-1-phosphate thymidylyltransferase</fullName>
        <ecNumber evidence="3 9">2.7.7.24</ecNumber>
    </recommendedName>
</protein>
<dbReference type="InterPro" id="IPR005907">
    <property type="entry name" value="G1P_thy_trans_s"/>
</dbReference>
<dbReference type="AlphaFoldDB" id="A0A517M223"/>
<dbReference type="Pfam" id="PF00483">
    <property type="entry name" value="NTP_transferase"/>
    <property type="match status" value="1"/>
</dbReference>
<dbReference type="EMBL" id="CP036261">
    <property type="protein sequence ID" value="QDS88917.1"/>
    <property type="molecule type" value="Genomic_DNA"/>
</dbReference>
<keyword evidence="7 9" id="KW-0460">Magnesium</keyword>
<dbReference type="OrthoDB" id="9803871at2"/>
<dbReference type="InterPro" id="IPR005835">
    <property type="entry name" value="NTP_transferase_dom"/>
</dbReference>
<evidence type="ECO:0000256" key="8">
    <source>
        <dbReference type="ARBA" id="ARBA00049336"/>
    </source>
</evidence>
<evidence type="ECO:0000256" key="2">
    <source>
        <dbReference type="ARBA" id="ARBA00010480"/>
    </source>
</evidence>
<evidence type="ECO:0000256" key="5">
    <source>
        <dbReference type="ARBA" id="ARBA00022695"/>
    </source>
</evidence>
<evidence type="ECO:0000256" key="3">
    <source>
        <dbReference type="ARBA" id="ARBA00012461"/>
    </source>
</evidence>
<evidence type="ECO:0000313" key="11">
    <source>
        <dbReference type="EMBL" id="QDS88917.1"/>
    </source>
</evidence>
<dbReference type="Proteomes" id="UP000319557">
    <property type="component" value="Chromosome"/>
</dbReference>
<evidence type="ECO:0000313" key="12">
    <source>
        <dbReference type="Proteomes" id="UP000319557"/>
    </source>
</evidence>
<dbReference type="PANTHER" id="PTHR43532">
    <property type="entry name" value="GLUCOSE-1-PHOSPHATE THYMIDYLYLTRANSFERASE"/>
    <property type="match status" value="1"/>
</dbReference>
<dbReference type="NCBIfam" id="TIGR01207">
    <property type="entry name" value="rmlA"/>
    <property type="match status" value="1"/>
</dbReference>
<keyword evidence="4 9" id="KW-0808">Transferase</keyword>
<accession>A0A517M223</accession>
<reference evidence="11 12" key="1">
    <citation type="submission" date="2019-02" db="EMBL/GenBank/DDBJ databases">
        <title>Deep-cultivation of Planctomycetes and their phenomic and genomic characterization uncovers novel biology.</title>
        <authorList>
            <person name="Wiegand S."/>
            <person name="Jogler M."/>
            <person name="Boedeker C."/>
            <person name="Pinto D."/>
            <person name="Vollmers J."/>
            <person name="Rivas-Marin E."/>
            <person name="Kohn T."/>
            <person name="Peeters S.H."/>
            <person name="Heuer A."/>
            <person name="Rast P."/>
            <person name="Oberbeckmann S."/>
            <person name="Bunk B."/>
            <person name="Jeske O."/>
            <person name="Meyerdierks A."/>
            <person name="Storesund J.E."/>
            <person name="Kallscheuer N."/>
            <person name="Luecker S."/>
            <person name="Lage O.M."/>
            <person name="Pohl T."/>
            <person name="Merkel B.J."/>
            <person name="Hornburger P."/>
            <person name="Mueller R.-W."/>
            <person name="Bruemmer F."/>
            <person name="Labrenz M."/>
            <person name="Spormann A.M."/>
            <person name="Op den Camp H."/>
            <person name="Overmann J."/>
            <person name="Amann R."/>
            <person name="Jetten M.S.M."/>
            <person name="Mascher T."/>
            <person name="Medema M.H."/>
            <person name="Devos D.P."/>
            <person name="Kaster A.-K."/>
            <person name="Ovreas L."/>
            <person name="Rohde M."/>
            <person name="Galperin M.Y."/>
            <person name="Jogler C."/>
        </authorList>
    </citation>
    <scope>NUCLEOTIDE SEQUENCE [LARGE SCALE GENOMIC DNA]</scope>
    <source>
        <strain evidence="11 12">EC9</strain>
    </source>
</reference>
<name>A0A517M223_9BACT</name>
<dbReference type="FunFam" id="3.90.550.10:FF:000023">
    <property type="entry name" value="Glucose-1-phosphate thymidylyltransferase"/>
    <property type="match status" value="1"/>
</dbReference>
<dbReference type="GO" id="GO:0046872">
    <property type="term" value="F:metal ion binding"/>
    <property type="evidence" value="ECO:0007669"/>
    <property type="project" value="UniProtKB-KW"/>
</dbReference>
<comment type="function">
    <text evidence="9">Catalyzes the formation of dTDP-glucose, from dTTP and glucose 1-phosphate, as well as its pyrophosphorolysis.</text>
</comment>
<sequence>MKGMILAGGSGSRLHPITLGVSKQLIPIYDKPMIYYPLSTLMLAGIREVLVISTPHDLPAFERLLGDGSQWGMSFSYAQQPKPEGIAQAFIIGREFVGTDRVALVLGDNIFYGQGFRKTLANAASNETGATIFGYRVTDPQRYGVVEFDSNGKAISLEEKPSKPKSNFAIPGLYFYDNHVLEIAANLKPSPRGELEITDVNRAYLESGRLHVEQFSRGFAWLDTGTKDSLLDACNFVAAVEKRQGLKIACPEEIAYSQGFINGEQLVAISHHFNNDYGAYLQGISN</sequence>
<keyword evidence="6 9" id="KW-0479">Metal-binding</keyword>
<dbReference type="EC" id="2.7.7.24" evidence="3 9"/>
<evidence type="ECO:0000256" key="4">
    <source>
        <dbReference type="ARBA" id="ARBA00022679"/>
    </source>
</evidence>
<proteinExistence type="inferred from homology"/>
<dbReference type="RefSeq" id="WP_145346468.1">
    <property type="nucleotide sequence ID" value="NZ_CP036261.1"/>
</dbReference>
<comment type="cofactor">
    <cofactor evidence="1">
        <name>Mg(2+)</name>
        <dbReference type="ChEBI" id="CHEBI:18420"/>
    </cofactor>
</comment>
<evidence type="ECO:0000256" key="7">
    <source>
        <dbReference type="ARBA" id="ARBA00022842"/>
    </source>
</evidence>
<feature type="domain" description="Nucleotidyl transferase" evidence="10">
    <location>
        <begin position="2"/>
        <end position="238"/>
    </location>
</feature>
<keyword evidence="5 9" id="KW-0548">Nucleotidyltransferase</keyword>